<dbReference type="OrthoDB" id="1302772at2759"/>
<organism evidence="2 3">
    <name type="scientific">Solanum commersonii</name>
    <name type="common">Commerson's wild potato</name>
    <name type="synonym">Commerson's nightshade</name>
    <dbReference type="NCBI Taxonomy" id="4109"/>
    <lineage>
        <taxon>Eukaryota</taxon>
        <taxon>Viridiplantae</taxon>
        <taxon>Streptophyta</taxon>
        <taxon>Embryophyta</taxon>
        <taxon>Tracheophyta</taxon>
        <taxon>Spermatophyta</taxon>
        <taxon>Magnoliopsida</taxon>
        <taxon>eudicotyledons</taxon>
        <taxon>Gunneridae</taxon>
        <taxon>Pentapetalae</taxon>
        <taxon>asterids</taxon>
        <taxon>lamiids</taxon>
        <taxon>Solanales</taxon>
        <taxon>Solanaceae</taxon>
        <taxon>Solanoideae</taxon>
        <taxon>Solaneae</taxon>
        <taxon>Solanum</taxon>
    </lineage>
</organism>
<keyword evidence="3" id="KW-1185">Reference proteome</keyword>
<feature type="compositionally biased region" description="Basic residues" evidence="1">
    <location>
        <begin position="116"/>
        <end position="125"/>
    </location>
</feature>
<protein>
    <submittedName>
        <fullName evidence="2">Uncharacterized protein</fullName>
    </submittedName>
</protein>
<dbReference type="Proteomes" id="UP000824120">
    <property type="component" value="Chromosome 4"/>
</dbReference>
<dbReference type="AlphaFoldDB" id="A0A9J5ZE86"/>
<evidence type="ECO:0000313" key="2">
    <source>
        <dbReference type="EMBL" id="KAG5610749.1"/>
    </source>
</evidence>
<dbReference type="EMBL" id="JACXVP010000004">
    <property type="protein sequence ID" value="KAG5610749.1"/>
    <property type="molecule type" value="Genomic_DNA"/>
</dbReference>
<evidence type="ECO:0000313" key="3">
    <source>
        <dbReference type="Proteomes" id="UP000824120"/>
    </source>
</evidence>
<accession>A0A9J5ZE86</accession>
<proteinExistence type="predicted"/>
<gene>
    <name evidence="2" type="ORF">H5410_022030</name>
</gene>
<comment type="caution">
    <text evidence="2">The sequence shown here is derived from an EMBL/GenBank/DDBJ whole genome shotgun (WGS) entry which is preliminary data.</text>
</comment>
<reference evidence="2 3" key="1">
    <citation type="submission" date="2020-09" db="EMBL/GenBank/DDBJ databases">
        <title>De no assembly of potato wild relative species, Solanum commersonii.</title>
        <authorList>
            <person name="Cho K."/>
        </authorList>
    </citation>
    <scope>NUCLEOTIDE SEQUENCE [LARGE SCALE GENOMIC DNA]</scope>
    <source>
        <strain evidence="2">LZ3.2</strain>
        <tissue evidence="2">Leaf</tissue>
    </source>
</reference>
<evidence type="ECO:0000256" key="1">
    <source>
        <dbReference type="SAM" id="MobiDB-lite"/>
    </source>
</evidence>
<feature type="region of interest" description="Disordered" evidence="1">
    <location>
        <begin position="104"/>
        <end position="125"/>
    </location>
</feature>
<name>A0A9J5ZE86_SOLCO</name>
<sequence>MEFFLRRLKLTYILEKHYPETPSSEVATNEATLIKEQIAKLQDDEYLCKNYFLGGMSNKYYNQYCLKCKFSKEIRHLQIEQEARYRDNNILKEPIMKAHVVEEKSIKKEPTNNKSSKARKRKNFKHTYSNSKSNECYHCLKIGQYACDCKILKGEKKKERANNNTKN</sequence>